<reference evidence="4 5" key="1">
    <citation type="submission" date="2019-01" db="EMBL/GenBank/DDBJ databases">
        <title>Draft genome sequences of the type strains of six Macrococcus species.</title>
        <authorList>
            <person name="Mazhar S."/>
            <person name="Altermann E."/>
            <person name="Hill C."/>
            <person name="Mcauliffe O."/>
        </authorList>
    </citation>
    <scope>NUCLEOTIDE SEQUENCE [LARGE SCALE GENOMIC DNA]</scope>
    <source>
        <strain evidence="4 5">CCM4815</strain>
    </source>
</reference>
<gene>
    <name evidence="4" type="ORF">ERX29_04910</name>
</gene>
<dbReference type="RefSeq" id="WP_133443585.1">
    <property type="nucleotide sequence ID" value="NZ_SCWB01000007.1"/>
</dbReference>
<protein>
    <recommendedName>
        <fullName evidence="3">Rhamnogalacturonase A/B/Epimerase-like pectate lyase domain-containing protein</fullName>
    </recommendedName>
</protein>
<evidence type="ECO:0000313" key="5">
    <source>
        <dbReference type="Proteomes" id="UP000294802"/>
    </source>
</evidence>
<keyword evidence="2" id="KW-1133">Transmembrane helix</keyword>
<feature type="domain" description="Rhamnogalacturonase A/B/Epimerase-like pectate lyase" evidence="3">
    <location>
        <begin position="64"/>
        <end position="124"/>
    </location>
</feature>
<feature type="region of interest" description="Disordered" evidence="1">
    <location>
        <begin position="464"/>
        <end position="515"/>
    </location>
</feature>
<proteinExistence type="predicted"/>
<dbReference type="Pfam" id="PF12708">
    <property type="entry name" value="Pect-lyase_RHGA_epim"/>
    <property type="match status" value="1"/>
</dbReference>
<evidence type="ECO:0000256" key="2">
    <source>
        <dbReference type="SAM" id="Phobius"/>
    </source>
</evidence>
<comment type="caution">
    <text evidence="4">The sequence shown here is derived from an EMBL/GenBank/DDBJ whole genome shotgun (WGS) entry which is preliminary data.</text>
</comment>
<evidence type="ECO:0000313" key="4">
    <source>
        <dbReference type="EMBL" id="TDM11935.1"/>
    </source>
</evidence>
<keyword evidence="2" id="KW-0472">Membrane</keyword>
<dbReference type="SUPFAM" id="SSF51126">
    <property type="entry name" value="Pectin lyase-like"/>
    <property type="match status" value="1"/>
</dbReference>
<feature type="transmembrane region" description="Helical" evidence="2">
    <location>
        <begin position="14"/>
        <end position="35"/>
    </location>
</feature>
<dbReference type="InterPro" id="IPR011050">
    <property type="entry name" value="Pectin_lyase_fold/virulence"/>
</dbReference>
<dbReference type="InterPro" id="IPR024535">
    <property type="entry name" value="RHGA/B-epi-like_pectate_lyase"/>
</dbReference>
<sequence length="515" mass="56877">MTNSEETHTKKRTWLLPVITLVILILLGVLLMNLFGGNDNALKPQKKVIVNNDAPAIKSAKKISLADFGAKPDDGKDDTEAIEKAIKEATTEAIELEIPAGTYETSRTIEVSDIKGLHIKGNGAVIRPKNPMTNPPEFYAFRLNGMADDLIEMEIEGITIDGSRNPQDLYFKMKDEKDFYKTPMTKGFAVTNTKQLTVHDVKFEHMYGGYTVFAQEYRNVDIHDVTLEDVGGDDITDSFGMAFYLSGHKDDAIVNIDNVVSNAKTSKRSKEYMGWIGVVFENGTIQDADEDKWLKDQNTTFNITNSVFNDYETTLHVESTYGNVYMNSDNVKTRAKNYFIAAGVNGELKERSNNVTVDLLPYGRNGIVHGIYYTEGMDPKKYELNMYNSTVNNLKIDGKRTPITAVYANNTTATFHNTTFSDASGLLVANATGTFIDSVINLSDDANPDKLSDFSEDGQKMNLGKSVVNKDGKTSTAKTGDVPQKVFATGKAVPKRDNPLAPADLGREAQPIKGE</sequence>
<organism evidence="4 5">
    <name type="scientific">Macrococcus lamae</name>
    <dbReference type="NCBI Taxonomy" id="198484"/>
    <lineage>
        <taxon>Bacteria</taxon>
        <taxon>Bacillati</taxon>
        <taxon>Bacillota</taxon>
        <taxon>Bacilli</taxon>
        <taxon>Bacillales</taxon>
        <taxon>Staphylococcaceae</taxon>
        <taxon>Macrococcus</taxon>
    </lineage>
</organism>
<keyword evidence="2" id="KW-0812">Transmembrane</keyword>
<dbReference type="Proteomes" id="UP000294802">
    <property type="component" value="Unassembled WGS sequence"/>
</dbReference>
<evidence type="ECO:0000259" key="3">
    <source>
        <dbReference type="Pfam" id="PF12708"/>
    </source>
</evidence>
<keyword evidence="5" id="KW-1185">Reference proteome</keyword>
<dbReference type="InterPro" id="IPR012334">
    <property type="entry name" value="Pectin_lyas_fold"/>
</dbReference>
<name>A0A4R6BUN3_9STAP</name>
<dbReference type="Gene3D" id="2.160.20.10">
    <property type="entry name" value="Single-stranded right-handed beta-helix, Pectin lyase-like"/>
    <property type="match status" value="1"/>
</dbReference>
<evidence type="ECO:0000256" key="1">
    <source>
        <dbReference type="SAM" id="MobiDB-lite"/>
    </source>
</evidence>
<accession>A0A4R6BUN3</accession>
<dbReference type="AlphaFoldDB" id="A0A4R6BUN3"/>
<dbReference type="OrthoDB" id="2496562at2"/>
<dbReference type="EMBL" id="SCWB01000007">
    <property type="protein sequence ID" value="TDM11935.1"/>
    <property type="molecule type" value="Genomic_DNA"/>
</dbReference>